<reference evidence="3 4" key="1">
    <citation type="submission" date="2017-06" db="EMBL/GenBank/DDBJ databases">
        <title>Complete genome sequence of Nitrospirillum amazonense strain CBAmC, an endophytic nitrogen-fixing and plant growth-promoting bacterium, isolated from sugarcane.</title>
        <authorList>
            <person name="Schwab S."/>
            <person name="dos Santos Teixeira K.R."/>
            <person name="Simoes Araujo J.L."/>
            <person name="Soares Vidal M."/>
            <person name="Borges de Freitas H.R."/>
            <person name="Rivello Crivelaro A.L."/>
            <person name="Bueno de Camargo Nunes A."/>
            <person name="dos Santos C.M."/>
            <person name="Palmeira da Silva Rosa D."/>
            <person name="da Silva Padilha D."/>
            <person name="da Silva E."/>
            <person name="Araujo Terra L."/>
            <person name="Soares Mendes V."/>
            <person name="Farinelli L."/>
            <person name="Magalhaes Cruz L."/>
            <person name="Baldani J.I."/>
        </authorList>
    </citation>
    <scope>NUCLEOTIDE SEQUENCE [LARGE SCALE GENOMIC DNA]</scope>
    <source>
        <strain evidence="3 4">CBAmC</strain>
    </source>
</reference>
<keyword evidence="4" id="KW-1185">Reference proteome</keyword>
<dbReference type="PANTHER" id="PTHR48081">
    <property type="entry name" value="AB HYDROLASE SUPERFAMILY PROTEIN C4A8.06C"/>
    <property type="match status" value="1"/>
</dbReference>
<feature type="domain" description="Alpha/beta hydrolase fold-3" evidence="2">
    <location>
        <begin position="102"/>
        <end position="298"/>
    </location>
</feature>
<name>A0A248JV89_9PROT</name>
<dbReference type="Pfam" id="PF07859">
    <property type="entry name" value="Abhydrolase_3"/>
    <property type="match status" value="1"/>
</dbReference>
<dbReference type="SUPFAM" id="SSF53474">
    <property type="entry name" value="alpha/beta-Hydrolases"/>
    <property type="match status" value="1"/>
</dbReference>
<keyword evidence="1" id="KW-0378">Hydrolase</keyword>
<dbReference type="Gene3D" id="3.40.50.1820">
    <property type="entry name" value="alpha/beta hydrolase"/>
    <property type="match status" value="1"/>
</dbReference>
<dbReference type="PANTHER" id="PTHR48081:SF8">
    <property type="entry name" value="ALPHA_BETA HYDROLASE FOLD-3 DOMAIN-CONTAINING PROTEIN-RELATED"/>
    <property type="match status" value="1"/>
</dbReference>
<dbReference type="KEGG" id="nao:Y958_15730"/>
<sequence>MPDRSPMIHDLTAKGPRLDPAAHCLTLDAGVQSFLDRVLEAELLPYAPGLDPAARRAIATRLQADAPPVEEPIVHLTVPGAEAISLRLCRPMRGMARPVPVVFYLHGGLWALGGWDTHGGAAAALARSCGAALVFVDHGGLPAAQALRQARAALDWTRAQGRDHGLDTARMAVAGDGSGGAMAALLAATLPPSEGFRLLLLFHPLVGPAAPDTPSSPWLDHCDLPSLMAQAFPGQPSWTGLSPLDLSSDRLRRLPSTLILTAEADLAREGGEALARRLMRAEVDASALRLMGTIHDFFWLDGLADTTPTLSALAVAQRALTDAFGR</sequence>
<accession>A0A248JV89</accession>
<proteinExistence type="predicted"/>
<gene>
    <name evidence="3" type="ORF">Y958_15730</name>
</gene>
<evidence type="ECO:0000313" key="3">
    <source>
        <dbReference type="EMBL" id="ASG22401.1"/>
    </source>
</evidence>
<dbReference type="EMBL" id="CP022111">
    <property type="protein sequence ID" value="ASG22401.1"/>
    <property type="molecule type" value="Genomic_DNA"/>
</dbReference>
<dbReference type="Proteomes" id="UP000197153">
    <property type="component" value="Chromosome 2"/>
</dbReference>
<evidence type="ECO:0000313" key="4">
    <source>
        <dbReference type="Proteomes" id="UP000197153"/>
    </source>
</evidence>
<dbReference type="InterPro" id="IPR013094">
    <property type="entry name" value="AB_hydrolase_3"/>
</dbReference>
<dbReference type="InterPro" id="IPR050300">
    <property type="entry name" value="GDXG_lipolytic_enzyme"/>
</dbReference>
<organism evidence="3 4">
    <name type="scientific">Nitrospirillum viridazoti CBAmc</name>
    <dbReference type="NCBI Taxonomy" id="1441467"/>
    <lineage>
        <taxon>Bacteria</taxon>
        <taxon>Pseudomonadati</taxon>
        <taxon>Pseudomonadota</taxon>
        <taxon>Alphaproteobacteria</taxon>
        <taxon>Rhodospirillales</taxon>
        <taxon>Azospirillaceae</taxon>
        <taxon>Nitrospirillum</taxon>
        <taxon>Nitrospirillum viridazoti</taxon>
    </lineage>
</organism>
<dbReference type="InterPro" id="IPR029058">
    <property type="entry name" value="AB_hydrolase_fold"/>
</dbReference>
<evidence type="ECO:0000259" key="2">
    <source>
        <dbReference type="Pfam" id="PF07859"/>
    </source>
</evidence>
<evidence type="ECO:0000256" key="1">
    <source>
        <dbReference type="ARBA" id="ARBA00022801"/>
    </source>
</evidence>
<dbReference type="AlphaFoldDB" id="A0A248JV89"/>
<dbReference type="GO" id="GO:0016787">
    <property type="term" value="F:hydrolase activity"/>
    <property type="evidence" value="ECO:0007669"/>
    <property type="project" value="UniProtKB-KW"/>
</dbReference>
<protein>
    <recommendedName>
        <fullName evidence="2">Alpha/beta hydrolase fold-3 domain-containing protein</fullName>
    </recommendedName>
</protein>